<accession>A0ABP3JJH9</accession>
<dbReference type="Pfam" id="PF25681">
    <property type="entry name" value="Phage_TTP_17"/>
    <property type="match status" value="1"/>
</dbReference>
<dbReference type="RefSeq" id="WP_344088478.1">
    <property type="nucleotide sequence ID" value="NZ_BAAAHB010000013.1"/>
</dbReference>
<proteinExistence type="predicted"/>
<name>A0ABP3JJH9_9ACTN</name>
<dbReference type="InterPro" id="IPR058154">
    <property type="entry name" value="Bxb1_TTP-like"/>
</dbReference>
<evidence type="ECO:0000313" key="2">
    <source>
        <dbReference type="Proteomes" id="UP001499895"/>
    </source>
</evidence>
<dbReference type="EMBL" id="BAAAHB010000013">
    <property type="protein sequence ID" value="GAA0455821.1"/>
    <property type="molecule type" value="Genomic_DNA"/>
</dbReference>
<comment type="caution">
    <text evidence="1">The sequence shown here is derived from an EMBL/GenBank/DDBJ whole genome shotgun (WGS) entry which is preliminary data.</text>
</comment>
<evidence type="ECO:0008006" key="3">
    <source>
        <dbReference type="Google" id="ProtNLM"/>
    </source>
</evidence>
<evidence type="ECO:0000313" key="1">
    <source>
        <dbReference type="EMBL" id="GAA0455821.1"/>
    </source>
</evidence>
<dbReference type="Proteomes" id="UP001499895">
    <property type="component" value="Unassembled WGS sequence"/>
</dbReference>
<organism evidence="1 2">
    <name type="scientific">Streptomyces stramineus</name>
    <dbReference type="NCBI Taxonomy" id="173861"/>
    <lineage>
        <taxon>Bacteria</taxon>
        <taxon>Bacillati</taxon>
        <taxon>Actinomycetota</taxon>
        <taxon>Actinomycetes</taxon>
        <taxon>Kitasatosporales</taxon>
        <taxon>Streptomycetaceae</taxon>
        <taxon>Streptomyces</taxon>
    </lineage>
</organism>
<sequence length="308" mass="32614">MPNDAQKIRFAPNGNIFLAPAPRTGNTSTVLPADVGDGKTAPTGYKGCGYTDASGVTITPSVETEPVNVWQSAVPVMYTVKSASFKVKATLMETNQLTTEAFFGATWKPLKDAEGKNSGTYRLDLSSTPDLNEISIVVDWSQKGVLYRCVIPRAMISDRGAIQLQRTENNKYELTIDALDHEGNLGYVLTNDDILGLGKPSVPVEPELFKAAVSVPGFATNDASKGSWTAKVSVTNSTGPAVVSLLRADKSAFDDQVTATKDGTYDVTVPQGTKTAEIKVTHGGVATCFQVTDTTEAGTSKTCHVPGA</sequence>
<keyword evidence="2" id="KW-1185">Reference proteome</keyword>
<protein>
    <recommendedName>
        <fullName evidence="3">Bacterial Ig domain-containing protein</fullName>
    </recommendedName>
</protein>
<reference evidence="2" key="1">
    <citation type="journal article" date="2019" name="Int. J. Syst. Evol. Microbiol.">
        <title>The Global Catalogue of Microorganisms (GCM) 10K type strain sequencing project: providing services to taxonomists for standard genome sequencing and annotation.</title>
        <authorList>
            <consortium name="The Broad Institute Genomics Platform"/>
            <consortium name="The Broad Institute Genome Sequencing Center for Infectious Disease"/>
            <person name="Wu L."/>
            <person name="Ma J."/>
        </authorList>
    </citation>
    <scope>NUCLEOTIDE SEQUENCE [LARGE SCALE GENOMIC DNA]</scope>
    <source>
        <strain evidence="2">JCM 10649</strain>
    </source>
</reference>
<gene>
    <name evidence="1" type="ORF">GCM10009544_18190</name>
</gene>